<keyword evidence="4" id="KW-1185">Reference proteome</keyword>
<dbReference type="OrthoDB" id="10285942at2759"/>
<sequence>MQGLIEEVSAATAECPSSPAKEHFSDRGKDEVIHEETTASHPPSPDTAGSATDSLIRSLMEELSAAKEEIARLTKERAYFKRKAEWCTIEDQRILSPVITSTDHWQERTWLLLHEPIRSALLDFEELVASPSFDPVQYPWKVTNFFYFFNTAFAPYVRRHHQVEQKIYIPWVAGKTEIPDEVRGGYDGIEELIQEVEASEAEYKSLERAIRKGKIPPASVETSVVRSDTSAPSTLGPLSQGHEDIKAKNREKAPDEEGGPSSAPASLPATSLASAPAPSPKNTPLSSRSLYDWRRRLIARLDRLSHHLIVHMDQEESFFPPAVLRYFSQHEEERILEQMSSASAAHLELPMVLLAMDVWGSPDTKAAFLKKLSRAARYTLNTYWLSSYKKSVARSLESLALQEPPPTVYLPHMSVNQLLVAAPVFLLCTIS</sequence>
<evidence type="ECO:0000256" key="2">
    <source>
        <dbReference type="SAM" id="MobiDB-lite"/>
    </source>
</evidence>
<feature type="compositionally biased region" description="Basic and acidic residues" evidence="2">
    <location>
        <begin position="20"/>
        <end position="38"/>
    </location>
</feature>
<reference evidence="3 4" key="1">
    <citation type="submission" date="2019-01" db="EMBL/GenBank/DDBJ databases">
        <title>Nuclear Genome Assembly of the Microalgal Biofuel strain Nannochloropsis salina CCMP1776.</title>
        <authorList>
            <person name="Hovde B."/>
        </authorList>
    </citation>
    <scope>NUCLEOTIDE SEQUENCE [LARGE SCALE GENOMIC DNA]</scope>
    <source>
        <strain evidence="3 4">CCMP1776</strain>
    </source>
</reference>
<keyword evidence="1" id="KW-0175">Coiled coil</keyword>
<feature type="compositionally biased region" description="Polar residues" evidence="2">
    <location>
        <begin position="220"/>
        <end position="237"/>
    </location>
</feature>
<gene>
    <name evidence="3" type="ORF">NSK_008677</name>
</gene>
<dbReference type="AlphaFoldDB" id="A0A4D9CLY5"/>
<feature type="compositionally biased region" description="Low complexity" evidence="2">
    <location>
        <begin position="260"/>
        <end position="276"/>
    </location>
</feature>
<dbReference type="Proteomes" id="UP000355283">
    <property type="component" value="Unassembled WGS sequence"/>
</dbReference>
<evidence type="ECO:0000313" key="3">
    <source>
        <dbReference type="EMBL" id="TFJ80120.1"/>
    </source>
</evidence>
<dbReference type="EMBL" id="SDOX01000183">
    <property type="protein sequence ID" value="TFJ80120.1"/>
    <property type="molecule type" value="Genomic_DNA"/>
</dbReference>
<feature type="compositionally biased region" description="Basic and acidic residues" evidence="2">
    <location>
        <begin position="241"/>
        <end position="255"/>
    </location>
</feature>
<feature type="coiled-coil region" evidence="1">
    <location>
        <begin position="56"/>
        <end position="83"/>
    </location>
</feature>
<evidence type="ECO:0000256" key="1">
    <source>
        <dbReference type="SAM" id="Coils"/>
    </source>
</evidence>
<organism evidence="3 4">
    <name type="scientific">Nannochloropsis salina CCMP1776</name>
    <dbReference type="NCBI Taxonomy" id="1027361"/>
    <lineage>
        <taxon>Eukaryota</taxon>
        <taxon>Sar</taxon>
        <taxon>Stramenopiles</taxon>
        <taxon>Ochrophyta</taxon>
        <taxon>Eustigmatophyceae</taxon>
        <taxon>Eustigmatales</taxon>
        <taxon>Monodopsidaceae</taxon>
        <taxon>Microchloropsis</taxon>
        <taxon>Microchloropsis salina</taxon>
    </lineage>
</organism>
<proteinExistence type="predicted"/>
<name>A0A4D9CLY5_9STRA</name>
<comment type="caution">
    <text evidence="3">The sequence shown here is derived from an EMBL/GenBank/DDBJ whole genome shotgun (WGS) entry which is preliminary data.</text>
</comment>
<protein>
    <submittedName>
        <fullName evidence="3">Uncharacterized protein</fullName>
    </submittedName>
</protein>
<feature type="region of interest" description="Disordered" evidence="2">
    <location>
        <begin position="1"/>
        <end position="51"/>
    </location>
</feature>
<evidence type="ECO:0000313" key="4">
    <source>
        <dbReference type="Proteomes" id="UP000355283"/>
    </source>
</evidence>
<feature type="region of interest" description="Disordered" evidence="2">
    <location>
        <begin position="217"/>
        <end position="286"/>
    </location>
</feature>
<accession>A0A4D9CLY5</accession>